<dbReference type="AlphaFoldDB" id="A0A9Q1IYN8"/>
<keyword evidence="2" id="KW-1185">Reference proteome</keyword>
<name>A0A9Q1IYN8_SYNKA</name>
<reference evidence="1" key="1">
    <citation type="journal article" date="2023" name="Science">
        <title>Genome structures resolve the early diversification of teleost fishes.</title>
        <authorList>
            <person name="Parey E."/>
            <person name="Louis A."/>
            <person name="Montfort J."/>
            <person name="Bouchez O."/>
            <person name="Roques C."/>
            <person name="Iampietro C."/>
            <person name="Lluch J."/>
            <person name="Castinel A."/>
            <person name="Donnadieu C."/>
            <person name="Desvignes T."/>
            <person name="Floi Bucao C."/>
            <person name="Jouanno E."/>
            <person name="Wen M."/>
            <person name="Mejri S."/>
            <person name="Dirks R."/>
            <person name="Jansen H."/>
            <person name="Henkel C."/>
            <person name="Chen W.J."/>
            <person name="Zahm M."/>
            <person name="Cabau C."/>
            <person name="Klopp C."/>
            <person name="Thompson A.W."/>
            <person name="Robinson-Rechavi M."/>
            <person name="Braasch I."/>
            <person name="Lecointre G."/>
            <person name="Bobe J."/>
            <person name="Postlethwait J.H."/>
            <person name="Berthelot C."/>
            <person name="Roest Crollius H."/>
            <person name="Guiguen Y."/>
        </authorList>
    </citation>
    <scope>NUCLEOTIDE SEQUENCE</scope>
    <source>
        <strain evidence="1">WJC10195</strain>
    </source>
</reference>
<gene>
    <name evidence="1" type="ORF">SKAU_G00153580</name>
</gene>
<evidence type="ECO:0000313" key="1">
    <source>
        <dbReference type="EMBL" id="KAJ8358833.1"/>
    </source>
</evidence>
<sequence>MQPMRVLTPILWPRGRTAMEVKKVPALQEDAQLTQASLRRSGSRLHLPGKLSNEWLNRWSCNVYASPHNPVDQWEHGKHTMSHTHTEAGR</sequence>
<dbReference type="EMBL" id="JAINUF010000005">
    <property type="protein sequence ID" value="KAJ8358833.1"/>
    <property type="molecule type" value="Genomic_DNA"/>
</dbReference>
<comment type="caution">
    <text evidence="1">The sequence shown here is derived from an EMBL/GenBank/DDBJ whole genome shotgun (WGS) entry which is preliminary data.</text>
</comment>
<protein>
    <submittedName>
        <fullName evidence="1">Uncharacterized protein</fullName>
    </submittedName>
</protein>
<accession>A0A9Q1IYN8</accession>
<proteinExistence type="predicted"/>
<dbReference type="Proteomes" id="UP001152622">
    <property type="component" value="Chromosome 5"/>
</dbReference>
<organism evidence="1 2">
    <name type="scientific">Synaphobranchus kaupii</name>
    <name type="common">Kaup's arrowtooth eel</name>
    <dbReference type="NCBI Taxonomy" id="118154"/>
    <lineage>
        <taxon>Eukaryota</taxon>
        <taxon>Metazoa</taxon>
        <taxon>Chordata</taxon>
        <taxon>Craniata</taxon>
        <taxon>Vertebrata</taxon>
        <taxon>Euteleostomi</taxon>
        <taxon>Actinopterygii</taxon>
        <taxon>Neopterygii</taxon>
        <taxon>Teleostei</taxon>
        <taxon>Anguilliformes</taxon>
        <taxon>Synaphobranchidae</taxon>
        <taxon>Synaphobranchus</taxon>
    </lineage>
</organism>
<evidence type="ECO:0000313" key="2">
    <source>
        <dbReference type="Proteomes" id="UP001152622"/>
    </source>
</evidence>